<evidence type="ECO:0000313" key="2">
    <source>
        <dbReference type="Proteomes" id="UP001341840"/>
    </source>
</evidence>
<proteinExistence type="predicted"/>
<dbReference type="Proteomes" id="UP001341840">
    <property type="component" value="Unassembled WGS sequence"/>
</dbReference>
<gene>
    <name evidence="1" type="ORF">PIB30_093287</name>
</gene>
<sequence length="141" mass="15916">MTCSTAKSLLQLTTIKVASCHELKEIVTNDEANDDKEIKIVFAKLITIELKGLINLTSFCSNGNCEFSMPLLEKLSLESFPKMKTFTAKLITTPKLPSVLVSQREGGEEKGYWEGDLNVKWCLQIRMIKHYKDEDSLLVKS</sequence>
<name>A0ABU6VW88_9FABA</name>
<protein>
    <submittedName>
        <fullName evidence="1">Uncharacterized protein</fullName>
    </submittedName>
</protein>
<dbReference type="EMBL" id="JASCZI010153015">
    <property type="protein sequence ID" value="MED6176968.1"/>
    <property type="molecule type" value="Genomic_DNA"/>
</dbReference>
<accession>A0ABU6VW88</accession>
<reference evidence="1 2" key="1">
    <citation type="journal article" date="2023" name="Plants (Basel)">
        <title>Bridging the Gap: Combining Genomics and Transcriptomics Approaches to Understand Stylosanthes scabra, an Orphan Legume from the Brazilian Caatinga.</title>
        <authorList>
            <person name="Ferreira-Neto J.R.C."/>
            <person name="da Silva M.D."/>
            <person name="Binneck E."/>
            <person name="de Melo N.F."/>
            <person name="da Silva R.H."/>
            <person name="de Melo A.L.T.M."/>
            <person name="Pandolfi V."/>
            <person name="Bustamante F.O."/>
            <person name="Brasileiro-Vidal A.C."/>
            <person name="Benko-Iseppon A.M."/>
        </authorList>
    </citation>
    <scope>NUCLEOTIDE SEQUENCE [LARGE SCALE GENOMIC DNA]</scope>
    <source>
        <tissue evidence="1">Leaves</tissue>
    </source>
</reference>
<evidence type="ECO:0000313" key="1">
    <source>
        <dbReference type="EMBL" id="MED6176968.1"/>
    </source>
</evidence>
<keyword evidence="2" id="KW-1185">Reference proteome</keyword>
<comment type="caution">
    <text evidence="1">The sequence shown here is derived from an EMBL/GenBank/DDBJ whole genome shotgun (WGS) entry which is preliminary data.</text>
</comment>
<organism evidence="1 2">
    <name type="scientific">Stylosanthes scabra</name>
    <dbReference type="NCBI Taxonomy" id="79078"/>
    <lineage>
        <taxon>Eukaryota</taxon>
        <taxon>Viridiplantae</taxon>
        <taxon>Streptophyta</taxon>
        <taxon>Embryophyta</taxon>
        <taxon>Tracheophyta</taxon>
        <taxon>Spermatophyta</taxon>
        <taxon>Magnoliopsida</taxon>
        <taxon>eudicotyledons</taxon>
        <taxon>Gunneridae</taxon>
        <taxon>Pentapetalae</taxon>
        <taxon>rosids</taxon>
        <taxon>fabids</taxon>
        <taxon>Fabales</taxon>
        <taxon>Fabaceae</taxon>
        <taxon>Papilionoideae</taxon>
        <taxon>50 kb inversion clade</taxon>
        <taxon>dalbergioids sensu lato</taxon>
        <taxon>Dalbergieae</taxon>
        <taxon>Pterocarpus clade</taxon>
        <taxon>Stylosanthes</taxon>
    </lineage>
</organism>